<dbReference type="EC" id="3.2.1.14" evidence="4"/>
<evidence type="ECO:0000256" key="9">
    <source>
        <dbReference type="ARBA" id="ARBA00023277"/>
    </source>
</evidence>
<dbReference type="InterPro" id="IPR050314">
    <property type="entry name" value="Glycosyl_Hydrlase_18"/>
</dbReference>
<evidence type="ECO:0000256" key="5">
    <source>
        <dbReference type="ARBA" id="ARBA00022525"/>
    </source>
</evidence>
<keyword evidence="13" id="KW-0732">Signal</keyword>
<evidence type="ECO:0000259" key="14">
    <source>
        <dbReference type="PROSITE" id="PS51910"/>
    </source>
</evidence>
<protein>
    <recommendedName>
        <fullName evidence="4">chitinase</fullName>
        <ecNumber evidence="4">3.2.1.14</ecNumber>
    </recommendedName>
</protein>
<evidence type="ECO:0000256" key="3">
    <source>
        <dbReference type="ARBA" id="ARBA00008682"/>
    </source>
</evidence>
<dbReference type="SUPFAM" id="SSF54556">
    <property type="entry name" value="Chitinase insertion domain"/>
    <property type="match status" value="1"/>
</dbReference>
<evidence type="ECO:0000313" key="16">
    <source>
        <dbReference type="Proteomes" id="UP000594364"/>
    </source>
</evidence>
<feature type="domain" description="GH18" evidence="14">
    <location>
        <begin position="56"/>
        <end position="432"/>
    </location>
</feature>
<evidence type="ECO:0000256" key="7">
    <source>
        <dbReference type="ARBA" id="ARBA00023024"/>
    </source>
</evidence>
<keyword evidence="11" id="KW-0624">Polysaccharide degradation</keyword>
<gene>
    <name evidence="15" type="ORF">C2857_004031</name>
</gene>
<dbReference type="GO" id="GO:0008061">
    <property type="term" value="F:chitin binding"/>
    <property type="evidence" value="ECO:0007669"/>
    <property type="project" value="InterPro"/>
</dbReference>
<keyword evidence="16" id="KW-1185">Reference proteome</keyword>
<dbReference type="PROSITE" id="PS51910">
    <property type="entry name" value="GH18_2"/>
    <property type="match status" value="1"/>
</dbReference>
<keyword evidence="6 12" id="KW-0378">Hydrolase</keyword>
<evidence type="ECO:0000256" key="11">
    <source>
        <dbReference type="ARBA" id="ARBA00023326"/>
    </source>
</evidence>
<name>A0A7S9KP01_EPIFF</name>
<keyword evidence="8" id="KW-0843">Virulence</keyword>
<dbReference type="GO" id="GO:0008843">
    <property type="term" value="F:endochitinase activity"/>
    <property type="evidence" value="ECO:0007669"/>
    <property type="project" value="UniProtKB-EC"/>
</dbReference>
<comment type="similarity">
    <text evidence="3">Belongs to the glycosyl hydrolase 18 family. Chitinase class V subfamily.</text>
</comment>
<dbReference type="InterPro" id="IPR017853">
    <property type="entry name" value="GH"/>
</dbReference>
<evidence type="ECO:0000256" key="1">
    <source>
        <dbReference type="ARBA" id="ARBA00000822"/>
    </source>
</evidence>
<evidence type="ECO:0000256" key="6">
    <source>
        <dbReference type="ARBA" id="ARBA00022801"/>
    </source>
</evidence>
<keyword evidence="5" id="KW-0964">Secreted</keyword>
<dbReference type="AlphaFoldDB" id="A0A7S9KP01"/>
<evidence type="ECO:0000256" key="13">
    <source>
        <dbReference type="SAM" id="SignalP"/>
    </source>
</evidence>
<organism evidence="15 16">
    <name type="scientific">Epichloe festucae (strain Fl1)</name>
    <dbReference type="NCBI Taxonomy" id="877507"/>
    <lineage>
        <taxon>Eukaryota</taxon>
        <taxon>Fungi</taxon>
        <taxon>Dikarya</taxon>
        <taxon>Ascomycota</taxon>
        <taxon>Pezizomycotina</taxon>
        <taxon>Sordariomycetes</taxon>
        <taxon>Hypocreomycetidae</taxon>
        <taxon>Hypocreales</taxon>
        <taxon>Clavicipitaceae</taxon>
        <taxon>Epichloe</taxon>
    </lineage>
</organism>
<dbReference type="InterPro" id="IPR029070">
    <property type="entry name" value="Chitinase_insertion_sf"/>
</dbReference>
<dbReference type="EMBL" id="CP031386">
    <property type="protein sequence ID" value="QPG96382.1"/>
    <property type="molecule type" value="Genomic_DNA"/>
</dbReference>
<dbReference type="GO" id="GO:0006032">
    <property type="term" value="P:chitin catabolic process"/>
    <property type="evidence" value="ECO:0007669"/>
    <property type="project" value="UniProtKB-KW"/>
</dbReference>
<dbReference type="GO" id="GO:0000272">
    <property type="term" value="P:polysaccharide catabolic process"/>
    <property type="evidence" value="ECO:0007669"/>
    <property type="project" value="UniProtKB-KW"/>
</dbReference>
<dbReference type="PROSITE" id="PS01095">
    <property type="entry name" value="GH18_1"/>
    <property type="match status" value="1"/>
</dbReference>
<evidence type="ECO:0000256" key="12">
    <source>
        <dbReference type="RuleBase" id="RU000489"/>
    </source>
</evidence>
<evidence type="ECO:0000256" key="8">
    <source>
        <dbReference type="ARBA" id="ARBA00023026"/>
    </source>
</evidence>
<dbReference type="Gene3D" id="3.20.20.80">
    <property type="entry name" value="Glycosidases"/>
    <property type="match status" value="1"/>
</dbReference>
<keyword evidence="9" id="KW-0119">Carbohydrate metabolism</keyword>
<dbReference type="PANTHER" id="PTHR11177:SF317">
    <property type="entry name" value="CHITINASE 12-RELATED"/>
    <property type="match status" value="1"/>
</dbReference>
<dbReference type="SMART" id="SM00636">
    <property type="entry name" value="Glyco_18"/>
    <property type="match status" value="1"/>
</dbReference>
<dbReference type="Pfam" id="PF00704">
    <property type="entry name" value="Glyco_hydro_18"/>
    <property type="match status" value="1"/>
</dbReference>
<dbReference type="GO" id="GO:0005576">
    <property type="term" value="C:extracellular region"/>
    <property type="evidence" value="ECO:0007669"/>
    <property type="project" value="UniProtKB-SubCell"/>
</dbReference>
<accession>A0A7S9KP01</accession>
<dbReference type="OrthoDB" id="76388at2759"/>
<comment type="catalytic activity">
    <reaction evidence="1">
        <text>Random endo-hydrolysis of N-acetyl-beta-D-glucosaminide (1-&gt;4)-beta-linkages in chitin and chitodextrins.</text>
        <dbReference type="EC" id="3.2.1.14"/>
    </reaction>
</comment>
<dbReference type="SUPFAM" id="SSF51445">
    <property type="entry name" value="(Trans)glycosidases"/>
    <property type="match status" value="1"/>
</dbReference>
<dbReference type="InterPro" id="IPR001579">
    <property type="entry name" value="Glyco_hydro_18_chit_AS"/>
</dbReference>
<dbReference type="CDD" id="cd06548">
    <property type="entry name" value="GH18_chitinase"/>
    <property type="match status" value="1"/>
</dbReference>
<feature type="chain" id="PRO_5034586698" description="chitinase" evidence="13">
    <location>
        <begin position="17"/>
        <end position="458"/>
    </location>
</feature>
<evidence type="ECO:0000313" key="15">
    <source>
        <dbReference type="EMBL" id="QPG96382.1"/>
    </source>
</evidence>
<dbReference type="Gene3D" id="3.10.50.10">
    <property type="match status" value="1"/>
</dbReference>
<keyword evidence="10 12" id="KW-0326">Glycosidase</keyword>
<dbReference type="InterPro" id="IPR001223">
    <property type="entry name" value="Glyco_hydro18_cat"/>
</dbReference>
<dbReference type="PANTHER" id="PTHR11177">
    <property type="entry name" value="CHITINASE"/>
    <property type="match status" value="1"/>
</dbReference>
<dbReference type="InterPro" id="IPR011583">
    <property type="entry name" value="Chitinase_II/V-like_cat"/>
</dbReference>
<evidence type="ECO:0000256" key="10">
    <source>
        <dbReference type="ARBA" id="ARBA00023295"/>
    </source>
</evidence>
<sequence>MHLLSSLAWLAIGANAWSVDFSSKTDVQAGTKPEHKSGIHKGKIDGKCASTVKQCYYSLGYYPNWGVYAKKYFVTDIPADHFTHLSYAFANVNNKTGEVYLSDTYADLQYAYPGDDTKAKGNNLYGNLKQLYKLKKNNRYLNTLLAVGGFTYSPNIALVLGSEHKRETFAKSAVKLVSDLAFDGLDIDYEYVANSREAEQMVDLLRRLREGLDKLNRDSKATAPFLLTFASPAGEDHYKVLDFPKMTPYVDLFNFMAVDYAGASFSKKTGYLDNLYRDKKNPASTPFDTQSGIHYYLHEGKVPGSKIVIQNPLYGSAFNNTNGIGQPFKDAGTLGSLGTPGTWFIKDLPPPEFNLKVTSNPAVGGSYSYDKAKKYLIAHDTPDVVRQKVEYVKEKKLAGTAFWEISQDRKITNDAQNPSLISTAIVGYGGVAALEKRENNLLYPLSIYDNIRKGLPEN</sequence>
<proteinExistence type="inferred from homology"/>
<reference evidence="15 16" key="1">
    <citation type="journal article" date="2018" name="PLoS Genet.">
        <title>Repeat elements organise 3D genome structure and mediate transcription in the filamentous fungus Epichloe festucae.</title>
        <authorList>
            <person name="Winter D.J."/>
            <person name="Ganley A.R.D."/>
            <person name="Young C.A."/>
            <person name="Liachko I."/>
            <person name="Schardl C.L."/>
            <person name="Dupont P.Y."/>
            <person name="Berry D."/>
            <person name="Ram A."/>
            <person name="Scott B."/>
            <person name="Cox M.P."/>
        </authorList>
    </citation>
    <scope>NUCLEOTIDE SEQUENCE [LARGE SCALE GENOMIC DNA]</scope>
    <source>
        <strain evidence="15 16">Fl1</strain>
    </source>
</reference>
<feature type="signal peptide" evidence="13">
    <location>
        <begin position="1"/>
        <end position="16"/>
    </location>
</feature>
<dbReference type="Proteomes" id="UP000594364">
    <property type="component" value="Chromosome 2"/>
</dbReference>
<evidence type="ECO:0000256" key="4">
    <source>
        <dbReference type="ARBA" id="ARBA00012729"/>
    </source>
</evidence>
<evidence type="ECO:0000256" key="2">
    <source>
        <dbReference type="ARBA" id="ARBA00004613"/>
    </source>
</evidence>
<keyword evidence="7" id="KW-0146">Chitin degradation</keyword>
<comment type="subcellular location">
    <subcellularLocation>
        <location evidence="2">Secreted</location>
    </subcellularLocation>
</comment>